<dbReference type="GO" id="GO:0004798">
    <property type="term" value="F:dTMP kinase activity"/>
    <property type="evidence" value="ECO:0007669"/>
    <property type="project" value="UniProtKB-UniRule"/>
</dbReference>
<dbReference type="PROSITE" id="PS01331">
    <property type="entry name" value="THYMIDYLATE_KINASE"/>
    <property type="match status" value="1"/>
</dbReference>
<dbReference type="Gene3D" id="3.40.50.300">
    <property type="entry name" value="P-loop containing nucleotide triphosphate hydrolases"/>
    <property type="match status" value="1"/>
</dbReference>
<dbReference type="InterPro" id="IPR018095">
    <property type="entry name" value="Thymidylate_kin_CS"/>
</dbReference>
<evidence type="ECO:0000256" key="1">
    <source>
        <dbReference type="ARBA" id="ARBA00009776"/>
    </source>
</evidence>
<dbReference type="GO" id="GO:0006227">
    <property type="term" value="P:dUDP biosynthetic process"/>
    <property type="evidence" value="ECO:0007669"/>
    <property type="project" value="TreeGrafter"/>
</dbReference>
<evidence type="ECO:0000256" key="5">
    <source>
        <dbReference type="ARBA" id="ARBA00022727"/>
    </source>
</evidence>
<dbReference type="PATRIC" id="fig|1410657.5.peg.1917"/>
<dbReference type="Proteomes" id="UP000051841">
    <property type="component" value="Unassembled WGS sequence"/>
</dbReference>
<dbReference type="Pfam" id="PF02223">
    <property type="entry name" value="Thymidylate_kin"/>
    <property type="match status" value="1"/>
</dbReference>
<feature type="binding site" evidence="11">
    <location>
        <begin position="10"/>
        <end position="17"/>
    </location>
    <ligand>
        <name>ATP</name>
        <dbReference type="ChEBI" id="CHEBI:30616"/>
    </ligand>
</feature>
<evidence type="ECO:0000256" key="10">
    <source>
        <dbReference type="ARBA" id="ARBA00057735"/>
    </source>
</evidence>
<keyword evidence="6 11" id="KW-0547">Nucleotide-binding</keyword>
<comment type="caution">
    <text evidence="13">The sequence shown here is derived from an EMBL/GenBank/DDBJ whole genome shotgun (WGS) entry which is preliminary data.</text>
</comment>
<accession>A0A0R2H7W7</accession>
<dbReference type="EC" id="2.7.4.9" evidence="2 11"/>
<dbReference type="NCBIfam" id="TIGR00041">
    <property type="entry name" value="DTMP_kinase"/>
    <property type="match status" value="1"/>
</dbReference>
<comment type="similarity">
    <text evidence="1 11">Belongs to the thymidylate kinase family.</text>
</comment>
<dbReference type="CDD" id="cd01672">
    <property type="entry name" value="TMPK"/>
    <property type="match status" value="1"/>
</dbReference>
<protein>
    <recommendedName>
        <fullName evidence="3 11">Thymidylate kinase</fullName>
        <ecNumber evidence="2 11">2.7.4.9</ecNumber>
    </recommendedName>
    <alternativeName>
        <fullName evidence="11">dTMP kinase</fullName>
    </alternativeName>
</protein>
<keyword evidence="7 11" id="KW-0418">Kinase</keyword>
<comment type="function">
    <text evidence="10 11">Phosphorylation of dTMP to form dTDP in both de novo and salvage pathways of dTTP synthesis.</text>
</comment>
<evidence type="ECO:0000256" key="11">
    <source>
        <dbReference type="HAMAP-Rule" id="MF_00165"/>
    </source>
</evidence>
<dbReference type="GO" id="GO:0005524">
    <property type="term" value="F:ATP binding"/>
    <property type="evidence" value="ECO:0007669"/>
    <property type="project" value="UniProtKB-UniRule"/>
</dbReference>
<evidence type="ECO:0000256" key="2">
    <source>
        <dbReference type="ARBA" id="ARBA00012980"/>
    </source>
</evidence>
<feature type="domain" description="Thymidylate kinase-like" evidence="12">
    <location>
        <begin position="8"/>
        <end position="197"/>
    </location>
</feature>
<dbReference type="EMBL" id="JQBL01000062">
    <property type="protein sequence ID" value="KRN46236.1"/>
    <property type="molecule type" value="Genomic_DNA"/>
</dbReference>
<dbReference type="PANTHER" id="PTHR10344:SF4">
    <property type="entry name" value="UMP-CMP KINASE 2, MITOCHONDRIAL"/>
    <property type="match status" value="1"/>
</dbReference>
<keyword evidence="8 11" id="KW-0067">ATP-binding</keyword>
<gene>
    <name evidence="11" type="primary">tmk</name>
    <name evidence="13" type="ORF">IV49_GL001857</name>
</gene>
<reference evidence="13 14" key="1">
    <citation type="journal article" date="2015" name="Genome Announc.">
        <title>Expanding the biotechnology potential of lactobacilli through comparative genomics of 213 strains and associated genera.</title>
        <authorList>
            <person name="Sun Z."/>
            <person name="Harris H.M."/>
            <person name="McCann A."/>
            <person name="Guo C."/>
            <person name="Argimon S."/>
            <person name="Zhang W."/>
            <person name="Yang X."/>
            <person name="Jeffery I.B."/>
            <person name="Cooney J.C."/>
            <person name="Kagawa T.F."/>
            <person name="Liu W."/>
            <person name="Song Y."/>
            <person name="Salvetti E."/>
            <person name="Wrobel A."/>
            <person name="Rasinkangas P."/>
            <person name="Parkhill J."/>
            <person name="Rea M.C."/>
            <person name="O'Sullivan O."/>
            <person name="Ritari J."/>
            <person name="Douillard F.P."/>
            <person name="Paul Ross R."/>
            <person name="Yang R."/>
            <person name="Briner A.E."/>
            <person name="Felis G.E."/>
            <person name="de Vos W.M."/>
            <person name="Barrangou R."/>
            <person name="Klaenhammer T.R."/>
            <person name="Caufield P.W."/>
            <person name="Cui Y."/>
            <person name="Zhang H."/>
            <person name="O'Toole P.W."/>
        </authorList>
    </citation>
    <scope>NUCLEOTIDE SEQUENCE [LARGE SCALE GENOMIC DNA]</scope>
    <source>
        <strain evidence="13 14">DSM 20405</strain>
    </source>
</reference>
<dbReference type="InterPro" id="IPR018094">
    <property type="entry name" value="Thymidylate_kinase"/>
</dbReference>
<evidence type="ECO:0000256" key="8">
    <source>
        <dbReference type="ARBA" id="ARBA00022840"/>
    </source>
</evidence>
<dbReference type="SUPFAM" id="SSF52540">
    <property type="entry name" value="P-loop containing nucleoside triphosphate hydrolases"/>
    <property type="match status" value="1"/>
</dbReference>
<evidence type="ECO:0000256" key="4">
    <source>
        <dbReference type="ARBA" id="ARBA00022679"/>
    </source>
</evidence>
<dbReference type="FunFam" id="3.40.50.300:FF:000225">
    <property type="entry name" value="Thymidylate kinase"/>
    <property type="match status" value="1"/>
</dbReference>
<proteinExistence type="inferred from homology"/>
<dbReference type="HAMAP" id="MF_00165">
    <property type="entry name" value="Thymidylate_kinase"/>
    <property type="match status" value="1"/>
</dbReference>
<dbReference type="InterPro" id="IPR027417">
    <property type="entry name" value="P-loop_NTPase"/>
</dbReference>
<organism evidence="13 14">
    <name type="scientific">Kandleria vitulina DSM 20405</name>
    <dbReference type="NCBI Taxonomy" id="1410657"/>
    <lineage>
        <taxon>Bacteria</taxon>
        <taxon>Bacillati</taxon>
        <taxon>Bacillota</taxon>
        <taxon>Erysipelotrichia</taxon>
        <taxon>Erysipelotrichales</taxon>
        <taxon>Coprobacillaceae</taxon>
        <taxon>Kandleria</taxon>
    </lineage>
</organism>
<evidence type="ECO:0000313" key="13">
    <source>
        <dbReference type="EMBL" id="KRN46236.1"/>
    </source>
</evidence>
<evidence type="ECO:0000313" key="14">
    <source>
        <dbReference type="Proteomes" id="UP000051841"/>
    </source>
</evidence>
<dbReference type="GO" id="GO:0005829">
    <property type="term" value="C:cytosol"/>
    <property type="evidence" value="ECO:0007669"/>
    <property type="project" value="TreeGrafter"/>
</dbReference>
<keyword evidence="5 11" id="KW-0545">Nucleotide biosynthesis</keyword>
<comment type="catalytic activity">
    <reaction evidence="9 11">
        <text>dTMP + ATP = dTDP + ADP</text>
        <dbReference type="Rhea" id="RHEA:13517"/>
        <dbReference type="ChEBI" id="CHEBI:30616"/>
        <dbReference type="ChEBI" id="CHEBI:58369"/>
        <dbReference type="ChEBI" id="CHEBI:63528"/>
        <dbReference type="ChEBI" id="CHEBI:456216"/>
        <dbReference type="EC" id="2.7.4.9"/>
    </reaction>
</comment>
<evidence type="ECO:0000256" key="7">
    <source>
        <dbReference type="ARBA" id="ARBA00022777"/>
    </source>
</evidence>
<dbReference type="RefSeq" id="WP_029070827.1">
    <property type="nucleotide sequence ID" value="NZ_JNKN01000059.1"/>
</dbReference>
<dbReference type="AlphaFoldDB" id="A0A0R2H7W7"/>
<keyword evidence="14" id="KW-1185">Reference proteome</keyword>
<name>A0A0R2H7W7_9FIRM</name>
<dbReference type="GO" id="GO:0006233">
    <property type="term" value="P:dTDP biosynthetic process"/>
    <property type="evidence" value="ECO:0007669"/>
    <property type="project" value="InterPro"/>
</dbReference>
<dbReference type="GO" id="GO:0006235">
    <property type="term" value="P:dTTP biosynthetic process"/>
    <property type="evidence" value="ECO:0007669"/>
    <property type="project" value="UniProtKB-UniRule"/>
</dbReference>
<keyword evidence="4 11" id="KW-0808">Transferase</keyword>
<dbReference type="PANTHER" id="PTHR10344">
    <property type="entry name" value="THYMIDYLATE KINASE"/>
    <property type="match status" value="1"/>
</dbReference>
<evidence type="ECO:0000256" key="3">
    <source>
        <dbReference type="ARBA" id="ARBA00017144"/>
    </source>
</evidence>
<evidence type="ECO:0000259" key="12">
    <source>
        <dbReference type="Pfam" id="PF02223"/>
    </source>
</evidence>
<dbReference type="InterPro" id="IPR039430">
    <property type="entry name" value="Thymidylate_kin-like_dom"/>
</dbReference>
<evidence type="ECO:0000256" key="9">
    <source>
        <dbReference type="ARBA" id="ARBA00048743"/>
    </source>
</evidence>
<evidence type="ECO:0000256" key="6">
    <source>
        <dbReference type="ARBA" id="ARBA00022741"/>
    </source>
</evidence>
<sequence length="213" mass="23895">MKGLFITVEGGDGSGKTTAALRLIEKLKKEGYLVTYTREPGGVAIAEQIRDVIVDVNNKEMDAKTEALLYAASRRQHLVEKVLPTLEKGGIVICDRFIDSSLVYQGIGRGLGVKEVYEMNLFATENVLPDLTVFFDVKPEIALKRVMSDDEREVNRLDLESLDFHQKVYDGYLAICETFKDRIKKIDASLDKDGVYQQLESLVEGQLCKIKNS</sequence>